<dbReference type="AlphaFoldDB" id="A0A5J4S950"/>
<organism evidence="1">
    <name type="scientific">termite gut metagenome</name>
    <dbReference type="NCBI Taxonomy" id="433724"/>
    <lineage>
        <taxon>unclassified sequences</taxon>
        <taxon>metagenomes</taxon>
        <taxon>organismal metagenomes</taxon>
    </lineage>
</organism>
<protein>
    <recommendedName>
        <fullName evidence="2">Winged helix-turn helix domain-containing protein</fullName>
    </recommendedName>
</protein>
<proteinExistence type="predicted"/>
<gene>
    <name evidence="1" type="ORF">EZS27_010326</name>
</gene>
<comment type="caution">
    <text evidence="1">The sequence shown here is derived from an EMBL/GenBank/DDBJ whole genome shotgun (WGS) entry which is preliminary data.</text>
</comment>
<dbReference type="Pfam" id="PF13565">
    <property type="entry name" value="HTH_32"/>
    <property type="match status" value="1"/>
</dbReference>
<reference evidence="1" key="1">
    <citation type="submission" date="2019-03" db="EMBL/GenBank/DDBJ databases">
        <title>Single cell metagenomics reveals metabolic interactions within the superorganism composed of flagellate Streblomastix strix and complex community of Bacteroidetes bacteria on its surface.</title>
        <authorList>
            <person name="Treitli S.C."/>
            <person name="Kolisko M."/>
            <person name="Husnik F."/>
            <person name="Keeling P."/>
            <person name="Hampl V."/>
        </authorList>
    </citation>
    <scope>NUCLEOTIDE SEQUENCE</scope>
    <source>
        <strain evidence="1">STM</strain>
    </source>
</reference>
<dbReference type="InterPro" id="IPR009057">
    <property type="entry name" value="Homeodomain-like_sf"/>
</dbReference>
<name>A0A5J4S950_9ZZZZ</name>
<evidence type="ECO:0000313" key="1">
    <source>
        <dbReference type="EMBL" id="KAA6341880.1"/>
    </source>
</evidence>
<dbReference type="EMBL" id="SNRY01000359">
    <property type="protein sequence ID" value="KAA6341880.1"/>
    <property type="molecule type" value="Genomic_DNA"/>
</dbReference>
<accession>A0A5J4S950</accession>
<sequence length="166" mass="18875">MSKQRLQVTADVSTIKCQLGKDATYSQVIRLYAVYQIAQGKKAEEVEAFYQISHKSVCNWVHRYNAEGLSGLIDRPRKGRPSRLSAAQQEMVKQAVLNTPEQYGYHSATWTGAMVLSYIENTFGISYKKAQIYNLLHTLGLSFQRGRAYYPEAGEREEQVMAIKKT</sequence>
<dbReference type="SUPFAM" id="SSF46689">
    <property type="entry name" value="Homeodomain-like"/>
    <property type="match status" value="1"/>
</dbReference>
<evidence type="ECO:0008006" key="2">
    <source>
        <dbReference type="Google" id="ProtNLM"/>
    </source>
</evidence>